<reference evidence="1" key="1">
    <citation type="submission" date="2022-12" db="EMBL/GenBank/DDBJ databases">
        <title>Draft genome assemblies for two species of Escallonia (Escalloniales).</title>
        <authorList>
            <person name="Chanderbali A."/>
            <person name="Dervinis C."/>
            <person name="Anghel I."/>
            <person name="Soltis D."/>
            <person name="Soltis P."/>
            <person name="Zapata F."/>
        </authorList>
    </citation>
    <scope>NUCLEOTIDE SEQUENCE</scope>
    <source>
        <strain evidence="1">UCBG92.1500</strain>
        <tissue evidence="1">Leaf</tissue>
    </source>
</reference>
<gene>
    <name evidence="1" type="ORF">RJ640_023162</name>
</gene>
<sequence>MVAEERAGVGMDLSGWGRVAELVEVAEELEDVGAAAAGEGERRPVVAQKQGMVKEGEQVALVQSGRQPIWRFQSTHNIHVRKESPLASTTFADAQMAFDEPKGKRD</sequence>
<dbReference type="EMBL" id="JAVXUO010001311">
    <property type="protein sequence ID" value="KAK2983628.1"/>
    <property type="molecule type" value="Genomic_DNA"/>
</dbReference>
<dbReference type="AlphaFoldDB" id="A0AA88R711"/>
<evidence type="ECO:0000313" key="1">
    <source>
        <dbReference type="EMBL" id="KAK2983628.1"/>
    </source>
</evidence>
<accession>A0AA88R711</accession>
<organism evidence="1 2">
    <name type="scientific">Escallonia rubra</name>
    <dbReference type="NCBI Taxonomy" id="112253"/>
    <lineage>
        <taxon>Eukaryota</taxon>
        <taxon>Viridiplantae</taxon>
        <taxon>Streptophyta</taxon>
        <taxon>Embryophyta</taxon>
        <taxon>Tracheophyta</taxon>
        <taxon>Spermatophyta</taxon>
        <taxon>Magnoliopsida</taxon>
        <taxon>eudicotyledons</taxon>
        <taxon>Gunneridae</taxon>
        <taxon>Pentapetalae</taxon>
        <taxon>asterids</taxon>
        <taxon>campanulids</taxon>
        <taxon>Escalloniales</taxon>
        <taxon>Escalloniaceae</taxon>
        <taxon>Escallonia</taxon>
    </lineage>
</organism>
<evidence type="ECO:0000313" key="2">
    <source>
        <dbReference type="Proteomes" id="UP001187471"/>
    </source>
</evidence>
<keyword evidence="2" id="KW-1185">Reference proteome</keyword>
<proteinExistence type="predicted"/>
<protein>
    <submittedName>
        <fullName evidence="1">Uncharacterized protein</fullName>
    </submittedName>
</protein>
<comment type="caution">
    <text evidence="1">The sequence shown here is derived from an EMBL/GenBank/DDBJ whole genome shotgun (WGS) entry which is preliminary data.</text>
</comment>
<dbReference type="Proteomes" id="UP001187471">
    <property type="component" value="Unassembled WGS sequence"/>
</dbReference>
<name>A0AA88R711_9ASTE</name>